<feature type="domain" description="Glycosyl transferase family 1" evidence="1">
    <location>
        <begin position="216"/>
        <end position="343"/>
    </location>
</feature>
<accession>A0A9X2I1U1</accession>
<proteinExistence type="predicted"/>
<dbReference type="EC" id="2.4.-.-" evidence="2"/>
<keyword evidence="2" id="KW-0808">Transferase</keyword>
<evidence type="ECO:0000259" key="1">
    <source>
        <dbReference type="Pfam" id="PF00534"/>
    </source>
</evidence>
<dbReference type="InterPro" id="IPR001296">
    <property type="entry name" value="Glyco_trans_1"/>
</dbReference>
<keyword evidence="2" id="KW-0328">Glycosyltransferase</keyword>
<dbReference type="EMBL" id="JANCNS010000001">
    <property type="protein sequence ID" value="MCP9198310.1"/>
    <property type="molecule type" value="Genomic_DNA"/>
</dbReference>
<dbReference type="Gene3D" id="3.40.50.2000">
    <property type="entry name" value="Glycogen Phosphorylase B"/>
    <property type="match status" value="2"/>
</dbReference>
<evidence type="ECO:0000313" key="3">
    <source>
        <dbReference type="Proteomes" id="UP001155280"/>
    </source>
</evidence>
<name>A0A9X2I1U1_9FLAO</name>
<sequence>MKILMVSIFAPHFFNWTEQLKDSGHEVYWMDVMDSNTRVEKIDFAEQITGWRYKWDFHGRYLLKKNFPGLTKLINHFNERDFQKELEVQIRRIEPDVIHNFIIYKTAVATLPVIKKFPKIKWILSTWGSDLYYYSQCDEHLQDIKQVLGNIDYLFTDCYRDHHLAERIGFRGIYLGSFPGGGGYDLAKWNKFSIDFELRKNIAIKGYQGIHGRAIQVLKSLLPLKEELDHYQMTIFGADPKVIDFVRESEFSNWPNLKVYQNMPHSQVMELLGRSILYIGNSLSDGMPNTLLEALVMGAFPIQSNPGGASGEIIDDGFNGLLIEDPEDIDKLTGLFRNMLNYKQIELKEGVNFNSENWKPNLDRKFIKEKVLKKYKLVENSLDK</sequence>
<keyword evidence="3" id="KW-1185">Reference proteome</keyword>
<reference evidence="2" key="1">
    <citation type="submission" date="2022-07" db="EMBL/GenBank/DDBJ databases">
        <title>Gramela sediminis sp. nov., isolated from deep-sea sediment of the Indian Ocean.</title>
        <authorList>
            <person name="Shi H."/>
        </authorList>
    </citation>
    <scope>NUCLEOTIDE SEQUENCE</scope>
    <source>
        <strain evidence="2">GC03-9</strain>
    </source>
</reference>
<dbReference type="RefSeq" id="WP_241550323.1">
    <property type="nucleotide sequence ID" value="NZ_JANCNS010000001.1"/>
</dbReference>
<organism evidence="2 3">
    <name type="scientific">Christiangramia oceanisediminis</name>
    <dbReference type="NCBI Taxonomy" id="2920386"/>
    <lineage>
        <taxon>Bacteria</taxon>
        <taxon>Pseudomonadati</taxon>
        <taxon>Bacteroidota</taxon>
        <taxon>Flavobacteriia</taxon>
        <taxon>Flavobacteriales</taxon>
        <taxon>Flavobacteriaceae</taxon>
        <taxon>Christiangramia</taxon>
    </lineage>
</organism>
<dbReference type="Proteomes" id="UP001155280">
    <property type="component" value="Unassembled WGS sequence"/>
</dbReference>
<gene>
    <name evidence="2" type="ORF">MKO06_00210</name>
</gene>
<dbReference type="Pfam" id="PF00534">
    <property type="entry name" value="Glycos_transf_1"/>
    <property type="match status" value="1"/>
</dbReference>
<dbReference type="SUPFAM" id="SSF53756">
    <property type="entry name" value="UDP-Glycosyltransferase/glycogen phosphorylase"/>
    <property type="match status" value="1"/>
</dbReference>
<dbReference type="AlphaFoldDB" id="A0A9X2I1U1"/>
<protein>
    <submittedName>
        <fullName evidence="2">Glycosyltransferase</fullName>
        <ecNumber evidence="2">2.4.-.-</ecNumber>
    </submittedName>
</protein>
<dbReference type="GO" id="GO:0016757">
    <property type="term" value="F:glycosyltransferase activity"/>
    <property type="evidence" value="ECO:0007669"/>
    <property type="project" value="UniProtKB-KW"/>
</dbReference>
<evidence type="ECO:0000313" key="2">
    <source>
        <dbReference type="EMBL" id="MCP9198310.1"/>
    </source>
</evidence>
<comment type="caution">
    <text evidence="2">The sequence shown here is derived from an EMBL/GenBank/DDBJ whole genome shotgun (WGS) entry which is preliminary data.</text>
</comment>